<dbReference type="EMBL" id="GU911519">
    <property type="protein sequence ID" value="ADG36132.1"/>
    <property type="molecule type" value="Genomic_DNA"/>
</dbReference>
<feature type="domain" description="Baseplate structural protein Gp10 C-terminal" evidence="4">
    <location>
        <begin position="447"/>
        <end position="599"/>
    </location>
</feature>
<sequence length="600" mass="65705">MKQNLNVGNMVDDGTGDYLREGGLKLNNNFDDLYFELGDGTNPHPAGAWKTTKSNVVTAAFGKSYALDTSSNAIQVKLPKGTTADYNKVIRIRDVFGTWQTNAVTLTPGSGDTLKGDAGSKVFQVNLTDLELVYCAPGRWEYIANKQLNKISNGDVATVIRKEYIATAGQTDFLDIFGGNMFNTSNTQVYRRGNLLFYGDTFTDNSDYGSVGPGATITELDGVNIRLRTPCEEGDALIVITYLDGIAQWRSTYNRLSATLLDIKQTNGVTNPGSQIVADLSTLKEIKVADLGYALTSNTGLINPNTFEVYVNGVILNEAGRAGLPVFRCEGASALNKDDCELQNSVWVESHTDYTFEQDDAGGIETIKFDRTFEHGDVLMIKWYNNDIGTTMTIDEILDVTDPRYINRGPQIELTGTVRVTDYNKPQWPNVEANGNTVVDVSSPSNIFDLIYPVGTIYENAINPNNPVTYMGFGSWKLWGEKQVTVGWTQDTQDTLFGLNNNDIDSNGNPSHTAGGTGGNRNVTLTNDNLPRTQTDEKVLVVDANGPIIVGGCQFDPGESGPAYDKYREANAVTNATHTPPTEISVVQPYITVYRWMRIS</sequence>
<dbReference type="Pfam" id="PF22670">
    <property type="entry name" value="Gp10_D3"/>
    <property type="match status" value="1"/>
</dbReference>
<keyword evidence="1" id="KW-1015">Disulfide bond</keyword>
<keyword evidence="1" id="KW-0426">Late protein</keyword>
<evidence type="ECO:0000256" key="1">
    <source>
        <dbReference type="HAMAP-Rule" id="MF_04106"/>
    </source>
</evidence>
<dbReference type="Pfam" id="PF21939">
    <property type="entry name" value="Gp10_C"/>
    <property type="match status" value="1"/>
</dbReference>
<evidence type="ECO:0000313" key="8">
    <source>
        <dbReference type="Proteomes" id="UP000008730"/>
    </source>
</evidence>
<evidence type="ECO:0000259" key="5">
    <source>
        <dbReference type="Pfam" id="PF22670"/>
    </source>
</evidence>
<dbReference type="InterPro" id="IPR056391">
    <property type="entry name" value="Baseplate_gp9_C"/>
</dbReference>
<dbReference type="InterPro" id="IPR054430">
    <property type="entry name" value="Gp10_D3"/>
</dbReference>
<dbReference type="GO" id="GO:0019076">
    <property type="term" value="P:viral release from host cell"/>
    <property type="evidence" value="ECO:0007669"/>
    <property type="project" value="InterPro"/>
</dbReference>
<evidence type="ECO:0000313" key="7">
    <source>
        <dbReference type="EMBL" id="ADG36132.1"/>
    </source>
</evidence>
<evidence type="ECO:0000259" key="6">
    <source>
        <dbReference type="Pfam" id="PF23618"/>
    </source>
</evidence>
<keyword evidence="1" id="KW-1227">Viral tail protein</keyword>
<comment type="induction">
    <text evidence="1">Expressed in the late phase of the viral replicative cycle.</text>
</comment>
<dbReference type="InterPro" id="IPR036240">
    <property type="entry name" value="Gp9-like_sf"/>
</dbReference>
<feature type="disulfide bond" description="Interchain (with GP7); alternate" evidence="1">
    <location>
        <position position="553"/>
    </location>
</feature>
<keyword evidence="1" id="KW-1245">Viral tail assembly</keyword>
<dbReference type="Pfam" id="PF07880">
    <property type="entry name" value="T4_gp9_10_N"/>
    <property type="match status" value="1"/>
</dbReference>
<protein>
    <recommendedName>
        <fullName evidence="1">Baseplate wedge protein gp10</fullName>
    </recommendedName>
</protein>
<dbReference type="Gene3D" id="2.60.120.640">
    <property type="entry name" value="gp9"/>
    <property type="match status" value="1"/>
</dbReference>
<keyword evidence="1" id="KW-1188">Viral release from host cell</keyword>
<name>E5E4E8_9CAUD</name>
<comment type="similarity">
    <text evidence="1">Belongs to the T4likevirus baseplate wedge protein gp10 family.</text>
</comment>
<dbReference type="Gene3D" id="1.20.5.960">
    <property type="entry name" value="Bacteriophage t4 gene product 9 (gp9)"/>
    <property type="match status" value="1"/>
</dbReference>
<dbReference type="HAMAP" id="MF_04106">
    <property type="entry name" value="BP10_T4"/>
    <property type="match status" value="1"/>
</dbReference>
<keyword evidence="8" id="KW-1185">Reference proteome</keyword>
<keyword evidence="1" id="KW-1226">Viral baseplate protein</keyword>
<evidence type="ECO:0000259" key="3">
    <source>
        <dbReference type="Pfam" id="PF07880"/>
    </source>
</evidence>
<evidence type="ECO:0000256" key="2">
    <source>
        <dbReference type="SAM" id="MobiDB-lite"/>
    </source>
</evidence>
<dbReference type="KEGG" id="vg:9926058"/>
<dbReference type="Pfam" id="PF23618">
    <property type="entry name" value="T4_gp9_10_C"/>
    <property type="match status" value="1"/>
</dbReference>
<feature type="domain" description="Baseplate wedge protein gp10" evidence="5">
    <location>
        <begin position="262"/>
        <end position="386"/>
    </location>
</feature>
<feature type="disulfide bond" description="Interchain; alternate" evidence="1">
    <location>
        <position position="553"/>
    </location>
</feature>
<keyword evidence="1" id="KW-0946">Virion</keyword>
<comment type="subcellular location">
    <subcellularLocation>
        <location evidence="1">Virion</location>
    </subcellularLocation>
    <text evidence="1">Present in the baseplate.</text>
</comment>
<dbReference type="GeneID" id="9926058"/>
<dbReference type="InterPro" id="IPR053827">
    <property type="entry name" value="Gp10_C"/>
</dbReference>
<evidence type="ECO:0000259" key="4">
    <source>
        <dbReference type="Pfam" id="PF21939"/>
    </source>
</evidence>
<reference evidence="7 8" key="1">
    <citation type="journal article" date="2010" name="Virol. J.">
        <title>Genomes of the T4-related bacteriophages as windows on microbial genome evolution.</title>
        <authorList>
            <person name="Petrov V.M."/>
            <person name="Ratnayaka S."/>
            <person name="Nolan J.M."/>
            <person name="Miller E.S."/>
            <person name="Karam J.D."/>
        </authorList>
    </citation>
    <scope>NUCLEOTIDE SEQUENCE [LARGE SCALE GENOMIC DNA]</scope>
</reference>
<dbReference type="SUPFAM" id="SSF50017">
    <property type="entry name" value="gp9"/>
    <property type="match status" value="1"/>
</dbReference>
<dbReference type="OrthoDB" id="531at10239"/>
<dbReference type="InterPro" id="IPR027411">
    <property type="entry name" value="Gp9/Gp10_mid_dom_sf"/>
</dbReference>
<gene>
    <name evidence="7" type="primary">10</name>
    <name evidence="7" type="ORF">Acj61p167</name>
</gene>
<dbReference type="InterPro" id="IPR034695">
    <property type="entry name" value="BP10_T4"/>
</dbReference>
<comment type="function">
    <text evidence="1">Baseplate protein. Involved in the tail assembly.</text>
</comment>
<dbReference type="GO" id="GO:0098025">
    <property type="term" value="C:virus tail, baseplate"/>
    <property type="evidence" value="ECO:0007669"/>
    <property type="project" value="UniProtKB-UniRule"/>
</dbReference>
<feature type="domain" description="Baseplate structural protein Gp9/Gp10 N-terminal" evidence="3">
    <location>
        <begin position="2"/>
        <end position="147"/>
    </location>
</feature>
<organism evidence="7 8">
    <name type="scientific">Acinetobacter phage Acj61</name>
    <dbReference type="NCBI Taxonomy" id="760732"/>
    <lineage>
        <taxon>Viruses</taxon>
        <taxon>Duplodnaviria</taxon>
        <taxon>Heunggongvirae</taxon>
        <taxon>Uroviricota</taxon>
        <taxon>Caudoviricetes</taxon>
        <taxon>Pantevenvirales</taxon>
        <taxon>Straboviridae</taxon>
        <taxon>Twarogvirinae</taxon>
        <taxon>Lasallevirus</taxon>
        <taxon>Lasallevirus Acj61</taxon>
        <taxon>Acinetobacter virus Acj61</taxon>
    </lineage>
</organism>
<proteinExistence type="evidence at transcript level"/>
<feature type="domain" description="Baseplate protein gp9-like C-terminal" evidence="6">
    <location>
        <begin position="156"/>
        <end position="255"/>
    </location>
</feature>
<accession>E5E4E8</accession>
<dbReference type="GO" id="GO:0098003">
    <property type="term" value="P:viral tail assembly"/>
    <property type="evidence" value="ECO:0007669"/>
    <property type="project" value="UniProtKB-KW"/>
</dbReference>
<dbReference type="RefSeq" id="YP_004009784.1">
    <property type="nucleotide sequence ID" value="NC_014661.1"/>
</dbReference>
<feature type="region of interest" description="Disordered" evidence="2">
    <location>
        <begin position="503"/>
        <end position="523"/>
    </location>
</feature>
<comment type="subunit">
    <text evidence="1">Homotrimer; disulfide-linked. Heteromultimer with gp7; a gp10 molecule is disulfide-linked to gp7 and the other two remaining gp10 molecules form a disulfide bond.</text>
</comment>
<dbReference type="InterPro" id="IPR008987">
    <property type="entry name" value="Baseplate_struct_prot_Gp9/10_N"/>
</dbReference>
<dbReference type="Proteomes" id="UP000008730">
    <property type="component" value="Segment"/>
</dbReference>